<dbReference type="Pfam" id="PF23609">
    <property type="entry name" value="Beta-prop_EIPR1"/>
    <property type="match status" value="1"/>
</dbReference>
<keyword evidence="5 11" id="KW-0853">WD repeat</keyword>
<evidence type="ECO:0000256" key="4">
    <source>
        <dbReference type="ARBA" id="ARBA00022490"/>
    </source>
</evidence>
<evidence type="ECO:0000256" key="6">
    <source>
        <dbReference type="ARBA" id="ARBA00022737"/>
    </source>
</evidence>
<dbReference type="InterPro" id="IPR020472">
    <property type="entry name" value="WD40_PAC1"/>
</dbReference>
<feature type="repeat" description="WD" evidence="11">
    <location>
        <begin position="187"/>
        <end position="229"/>
    </location>
</feature>
<gene>
    <name evidence="13" type="ORF">M5K25_003441</name>
</gene>
<comment type="subcellular location">
    <subcellularLocation>
        <location evidence="2">Cytoplasm</location>
        <location evidence="2">Cytosol</location>
    </subcellularLocation>
    <subcellularLocation>
        <location evidence="1">Peroxisome matrix</location>
    </subcellularLocation>
</comment>
<dbReference type="PANTHER" id="PTHR46027:SF1">
    <property type="entry name" value="PEROXISOMAL TARGETING SIGNAL 2 RECEPTOR"/>
    <property type="match status" value="1"/>
</dbReference>
<evidence type="ECO:0000259" key="12">
    <source>
        <dbReference type="Pfam" id="PF23609"/>
    </source>
</evidence>
<dbReference type="InterPro" id="IPR036322">
    <property type="entry name" value="WD40_repeat_dom_sf"/>
</dbReference>
<keyword evidence="4" id="KW-0963">Cytoplasm</keyword>
<dbReference type="Proteomes" id="UP001552299">
    <property type="component" value="Unassembled WGS sequence"/>
</dbReference>
<dbReference type="PROSITE" id="PS00678">
    <property type="entry name" value="WD_REPEATS_1"/>
    <property type="match status" value="1"/>
</dbReference>
<dbReference type="GO" id="GO:0072663">
    <property type="term" value="P:establishment of protein localization to peroxisome"/>
    <property type="evidence" value="ECO:0007669"/>
    <property type="project" value="UniProtKB-ARBA"/>
</dbReference>
<accession>A0ABD0VRG6</accession>
<evidence type="ECO:0000313" key="14">
    <source>
        <dbReference type="Proteomes" id="UP001552299"/>
    </source>
</evidence>
<evidence type="ECO:0000256" key="1">
    <source>
        <dbReference type="ARBA" id="ARBA00004253"/>
    </source>
</evidence>
<evidence type="ECO:0000256" key="7">
    <source>
        <dbReference type="ARBA" id="ARBA00022927"/>
    </source>
</evidence>
<feature type="repeat" description="WD" evidence="11">
    <location>
        <begin position="144"/>
        <end position="186"/>
    </location>
</feature>
<dbReference type="InterPro" id="IPR019775">
    <property type="entry name" value="WD40_repeat_CS"/>
</dbReference>
<proteinExistence type="inferred from homology"/>
<evidence type="ECO:0000256" key="10">
    <source>
        <dbReference type="ARBA" id="ARBA00032565"/>
    </source>
</evidence>
<protein>
    <recommendedName>
        <fullName evidence="10">Peroxin-7</fullName>
    </recommendedName>
</protein>
<dbReference type="PRINTS" id="PR00320">
    <property type="entry name" value="GPROTEINBRPT"/>
</dbReference>
<evidence type="ECO:0000256" key="5">
    <source>
        <dbReference type="ARBA" id="ARBA00022574"/>
    </source>
</evidence>
<evidence type="ECO:0000313" key="13">
    <source>
        <dbReference type="EMBL" id="KAL0925131.1"/>
    </source>
</evidence>
<evidence type="ECO:0000256" key="9">
    <source>
        <dbReference type="ARBA" id="ARBA00024017"/>
    </source>
</evidence>
<keyword evidence="3" id="KW-0813">Transport</keyword>
<dbReference type="AlphaFoldDB" id="A0ABD0VRG6"/>
<sequence length="360" mass="40208">MKINVGDLRGKENCTTADQFASHIRSTSLQSIYQLQKSPEATEMPVFKTPFNGYAVRFSPFYENRVLVATAQNFGILGNGRLHILDLNPSGGISELRSFDTADGVYDCAWSESHDSLAVAAVADGSLKLWDAALPPSANPIRSLKEHAREVHAVDWNPVRRDSFLSASWDDSLKLWTLDRPASLRTFREHTYCVYSAAWSPRHADVFASASGDCTARVWDVRDPSSSLVIPAHDHEILSCDWNKYDDCFLATASVDKTVRVWDVRASRAPVATLAGHGYAVRRIKFSPHHENLLLSCSYDMTVCVWDYRAEDALLARYDHHTEFAVGVDMSVLVEGLLASTGWDELVYVWQHGTDPRAMP</sequence>
<dbReference type="SUPFAM" id="SSF50978">
    <property type="entry name" value="WD40 repeat-like"/>
    <property type="match status" value="1"/>
</dbReference>
<keyword evidence="14" id="KW-1185">Reference proteome</keyword>
<keyword evidence="8" id="KW-0576">Peroxisome</keyword>
<dbReference type="InterPro" id="IPR001680">
    <property type="entry name" value="WD40_rpt"/>
</dbReference>
<reference evidence="13 14" key="1">
    <citation type="journal article" date="2024" name="Plant Biotechnol. J.">
        <title>Dendrobium thyrsiflorum genome and its molecular insights into genes involved in important horticultural traits.</title>
        <authorList>
            <person name="Chen B."/>
            <person name="Wang J.Y."/>
            <person name="Zheng P.J."/>
            <person name="Li K.L."/>
            <person name="Liang Y.M."/>
            <person name="Chen X.F."/>
            <person name="Zhang C."/>
            <person name="Zhao X."/>
            <person name="He X."/>
            <person name="Zhang G.Q."/>
            <person name="Liu Z.J."/>
            <person name="Xu Q."/>
        </authorList>
    </citation>
    <scope>NUCLEOTIDE SEQUENCE [LARGE SCALE GENOMIC DNA]</scope>
    <source>
        <strain evidence="13">GZMU011</strain>
    </source>
</reference>
<dbReference type="PROSITE" id="PS50082">
    <property type="entry name" value="WD_REPEATS_2"/>
    <property type="match status" value="4"/>
</dbReference>
<dbReference type="GO" id="GO:0005782">
    <property type="term" value="C:peroxisomal matrix"/>
    <property type="evidence" value="ECO:0007669"/>
    <property type="project" value="UniProtKB-SubCell"/>
</dbReference>
<evidence type="ECO:0000256" key="3">
    <source>
        <dbReference type="ARBA" id="ARBA00022448"/>
    </source>
</evidence>
<dbReference type="InterPro" id="IPR015943">
    <property type="entry name" value="WD40/YVTN_repeat-like_dom_sf"/>
</dbReference>
<dbReference type="Gene3D" id="2.130.10.10">
    <property type="entry name" value="YVTN repeat-like/Quinoprotein amine dehydrogenase"/>
    <property type="match status" value="1"/>
</dbReference>
<dbReference type="EMBL" id="JANQDX010000004">
    <property type="protein sequence ID" value="KAL0925131.1"/>
    <property type="molecule type" value="Genomic_DNA"/>
</dbReference>
<dbReference type="SMART" id="SM00320">
    <property type="entry name" value="WD40"/>
    <property type="match status" value="6"/>
</dbReference>
<evidence type="ECO:0000256" key="11">
    <source>
        <dbReference type="PROSITE-ProRule" id="PRU00221"/>
    </source>
</evidence>
<dbReference type="CDD" id="cd00200">
    <property type="entry name" value="WD40"/>
    <property type="match status" value="1"/>
</dbReference>
<dbReference type="PROSITE" id="PS50294">
    <property type="entry name" value="WD_REPEATS_REGION"/>
    <property type="match status" value="4"/>
</dbReference>
<keyword evidence="6" id="KW-0677">Repeat</keyword>
<feature type="repeat" description="WD" evidence="11">
    <location>
        <begin position="230"/>
        <end position="272"/>
    </location>
</feature>
<evidence type="ECO:0000256" key="2">
    <source>
        <dbReference type="ARBA" id="ARBA00004514"/>
    </source>
</evidence>
<comment type="similarity">
    <text evidence="9">Belongs to the WD repeat peroxin-7 family.</text>
</comment>
<dbReference type="PANTHER" id="PTHR46027">
    <property type="entry name" value="PEROXISOMAL TARGETING SIGNAL 2 RECEPTOR"/>
    <property type="match status" value="1"/>
</dbReference>
<organism evidence="13 14">
    <name type="scientific">Dendrobium thyrsiflorum</name>
    <name type="common">Pinecone-like raceme dendrobium</name>
    <name type="synonym">Orchid</name>
    <dbReference type="NCBI Taxonomy" id="117978"/>
    <lineage>
        <taxon>Eukaryota</taxon>
        <taxon>Viridiplantae</taxon>
        <taxon>Streptophyta</taxon>
        <taxon>Embryophyta</taxon>
        <taxon>Tracheophyta</taxon>
        <taxon>Spermatophyta</taxon>
        <taxon>Magnoliopsida</taxon>
        <taxon>Liliopsida</taxon>
        <taxon>Asparagales</taxon>
        <taxon>Orchidaceae</taxon>
        <taxon>Epidendroideae</taxon>
        <taxon>Malaxideae</taxon>
        <taxon>Dendrobiinae</taxon>
        <taxon>Dendrobium</taxon>
    </lineage>
</organism>
<dbReference type="Pfam" id="PF00400">
    <property type="entry name" value="WD40"/>
    <property type="match status" value="2"/>
</dbReference>
<feature type="repeat" description="WD" evidence="11">
    <location>
        <begin position="274"/>
        <end position="316"/>
    </location>
</feature>
<evidence type="ECO:0000256" key="8">
    <source>
        <dbReference type="ARBA" id="ARBA00023140"/>
    </source>
</evidence>
<dbReference type="GO" id="GO:0005829">
    <property type="term" value="C:cytosol"/>
    <property type="evidence" value="ECO:0007669"/>
    <property type="project" value="UniProtKB-SubCell"/>
</dbReference>
<name>A0ABD0VRG6_DENTH</name>
<dbReference type="InterPro" id="IPR044536">
    <property type="entry name" value="PEX7"/>
</dbReference>
<dbReference type="InterPro" id="IPR059104">
    <property type="entry name" value="Beta-prop_EIPR1-like"/>
</dbReference>
<feature type="domain" description="EIPR1-like beta-propeller" evidence="12">
    <location>
        <begin position="194"/>
        <end position="306"/>
    </location>
</feature>
<keyword evidence="7" id="KW-0653">Protein transport</keyword>
<dbReference type="GO" id="GO:0015031">
    <property type="term" value="P:protein transport"/>
    <property type="evidence" value="ECO:0007669"/>
    <property type="project" value="UniProtKB-KW"/>
</dbReference>
<comment type="caution">
    <text evidence="13">The sequence shown here is derived from an EMBL/GenBank/DDBJ whole genome shotgun (WGS) entry which is preliminary data.</text>
</comment>